<reference evidence="3" key="1">
    <citation type="submission" date="2013-02" db="EMBL/GenBank/DDBJ databases">
        <authorList>
            <person name="Hughes D."/>
        </authorList>
    </citation>
    <scope>NUCLEOTIDE SEQUENCE</scope>
    <source>
        <strain>Durham</strain>
        <strain evidence="3">NC isolate 2 -- Noor lab</strain>
    </source>
</reference>
<dbReference type="HOGENOM" id="CLU_2475303_0_0_1"/>
<dbReference type="EnsemblMetazoa" id="MESCA009962-RA">
    <property type="protein sequence ID" value="MESCA009962-PA"/>
    <property type="gene ID" value="MESCA009962"/>
</dbReference>
<dbReference type="Proteomes" id="UP000015102">
    <property type="component" value="Unassembled WGS sequence"/>
</dbReference>
<evidence type="ECO:0000256" key="1">
    <source>
        <dbReference type="SAM" id="MobiDB-lite"/>
    </source>
</evidence>
<organism evidence="2 3">
    <name type="scientific">Megaselia scalaris</name>
    <name type="common">Humpbacked fly</name>
    <name type="synonym">Phora scalaris</name>
    <dbReference type="NCBI Taxonomy" id="36166"/>
    <lineage>
        <taxon>Eukaryota</taxon>
        <taxon>Metazoa</taxon>
        <taxon>Ecdysozoa</taxon>
        <taxon>Arthropoda</taxon>
        <taxon>Hexapoda</taxon>
        <taxon>Insecta</taxon>
        <taxon>Pterygota</taxon>
        <taxon>Neoptera</taxon>
        <taxon>Endopterygota</taxon>
        <taxon>Diptera</taxon>
        <taxon>Brachycera</taxon>
        <taxon>Muscomorpha</taxon>
        <taxon>Platypezoidea</taxon>
        <taxon>Phoridae</taxon>
        <taxon>Megaseliini</taxon>
        <taxon>Megaselia</taxon>
    </lineage>
</organism>
<keyword evidence="3" id="KW-1185">Reference proteome</keyword>
<proteinExistence type="predicted"/>
<evidence type="ECO:0000313" key="2">
    <source>
        <dbReference type="EnsemblMetazoa" id="MESCA009962-PA"/>
    </source>
</evidence>
<protein>
    <submittedName>
        <fullName evidence="2">Uncharacterized protein</fullName>
    </submittedName>
</protein>
<name>T1H1A5_MEGSC</name>
<dbReference type="AlphaFoldDB" id="T1H1A5"/>
<dbReference type="EMBL" id="CAQQ02130899">
    <property type="status" value="NOT_ANNOTATED_CDS"/>
    <property type="molecule type" value="Genomic_DNA"/>
</dbReference>
<reference evidence="2" key="2">
    <citation type="submission" date="2015-06" db="UniProtKB">
        <authorList>
            <consortium name="EnsemblMetazoa"/>
        </authorList>
    </citation>
    <scope>IDENTIFICATION</scope>
</reference>
<accession>T1H1A5</accession>
<sequence length="88" mass="9016">FSGSANEPPANAFVSDNNFSTVFGNSNPTGFDVLGDVLKPTNDQFANPTNVFGLPQDPVADANAPPAQNTASSGKIITGDLDSSLMSL</sequence>
<evidence type="ECO:0000313" key="3">
    <source>
        <dbReference type="Proteomes" id="UP000015102"/>
    </source>
</evidence>
<dbReference type="STRING" id="36166.T1H1A5"/>
<feature type="region of interest" description="Disordered" evidence="1">
    <location>
        <begin position="54"/>
        <end position="88"/>
    </location>
</feature>
<feature type="compositionally biased region" description="Polar residues" evidence="1">
    <location>
        <begin position="66"/>
        <end position="75"/>
    </location>
</feature>